<comment type="caution">
    <text evidence="2">The sequence shown here is derived from an EMBL/GenBank/DDBJ whole genome shotgun (WGS) entry which is preliminary data.</text>
</comment>
<reference evidence="2 3" key="1">
    <citation type="journal article" date="2021" name="Sci. Rep.">
        <title>The genome of the diatom Chaetoceros tenuissimus carries an ancient integrated fragment of an extant virus.</title>
        <authorList>
            <person name="Hongo Y."/>
            <person name="Kimura K."/>
            <person name="Takaki Y."/>
            <person name="Yoshida Y."/>
            <person name="Baba S."/>
            <person name="Kobayashi G."/>
            <person name="Nagasaki K."/>
            <person name="Hano T."/>
            <person name="Tomaru Y."/>
        </authorList>
    </citation>
    <scope>NUCLEOTIDE SEQUENCE [LARGE SCALE GENOMIC DNA]</scope>
    <source>
        <strain evidence="2 3">NIES-3715</strain>
    </source>
</reference>
<keyword evidence="1" id="KW-0732">Signal</keyword>
<feature type="signal peptide" evidence="1">
    <location>
        <begin position="1"/>
        <end position="22"/>
    </location>
</feature>
<sequence>MIKFLHQVVFMLGVLCIHMSDSFSLQSSSFIGSWDNYQVRKSQSHGQVTRNSITMYENEFDPPSKKAVAKKHLASGFWKALDYTEKWVAENLSRSKKDYQTIKKEVGYDCELNLSTLGSIAGIFRRFKEANQRVERYKRSVIGVDLKKVKTWERTHVLIMPFCDLFGDFESFLNILNAIEEARSNAKSLVTNGVIDKKMDAITGNTDERDWNVAINGTSLHPDFKYKGVGIAHRRQSPYPTLVIDMKVKPIQHYDKVKEPLPVASDVQKLESLFALSAAIASDTSSSDGHNHDIFDSLANTEGINELVLTTPMDDIKEWVQKNDPLFEKELASFTSSKVKDSDAAFEYVFLNLSLHKYRKRKPSADFDFKAGPRSYLVLPNFLSYSATSFERFTKDIQNILSSVDGLNERVSVDSMHPENIEDRKRSPHPLIILQWYDEVEN</sequence>
<evidence type="ECO:0000313" key="3">
    <source>
        <dbReference type="Proteomes" id="UP001054902"/>
    </source>
</evidence>
<dbReference type="AlphaFoldDB" id="A0AAD3H5K0"/>
<protein>
    <submittedName>
        <fullName evidence="2">Uncharacterized protein</fullName>
    </submittedName>
</protein>
<proteinExistence type="predicted"/>
<accession>A0AAD3H5K0</accession>
<organism evidence="2 3">
    <name type="scientific">Chaetoceros tenuissimus</name>
    <dbReference type="NCBI Taxonomy" id="426638"/>
    <lineage>
        <taxon>Eukaryota</taxon>
        <taxon>Sar</taxon>
        <taxon>Stramenopiles</taxon>
        <taxon>Ochrophyta</taxon>
        <taxon>Bacillariophyta</taxon>
        <taxon>Coscinodiscophyceae</taxon>
        <taxon>Chaetocerotophycidae</taxon>
        <taxon>Chaetocerotales</taxon>
        <taxon>Chaetocerotaceae</taxon>
        <taxon>Chaetoceros</taxon>
    </lineage>
</organism>
<feature type="chain" id="PRO_5042183407" evidence="1">
    <location>
        <begin position="23"/>
        <end position="442"/>
    </location>
</feature>
<name>A0AAD3H5K0_9STRA</name>
<evidence type="ECO:0000256" key="1">
    <source>
        <dbReference type="SAM" id="SignalP"/>
    </source>
</evidence>
<keyword evidence="3" id="KW-1185">Reference proteome</keyword>
<dbReference type="EMBL" id="BLLK01000045">
    <property type="protein sequence ID" value="GFH51215.1"/>
    <property type="molecule type" value="Genomic_DNA"/>
</dbReference>
<evidence type="ECO:0000313" key="2">
    <source>
        <dbReference type="EMBL" id="GFH51215.1"/>
    </source>
</evidence>
<gene>
    <name evidence="2" type="ORF">CTEN210_07691</name>
</gene>
<dbReference type="Proteomes" id="UP001054902">
    <property type="component" value="Unassembled WGS sequence"/>
</dbReference>